<sequence>PVRGNVTQQASVVSMIARTISPREGVRERVHVTTPFLLSGSLRQLTTRYPRLVRLGEGHYPATAPAVAPGLSHRPGRANA</sequence>
<name>W1VRS0_9ACTO</name>
<evidence type="ECO:0000313" key="2">
    <source>
        <dbReference type="Proteomes" id="UP000018852"/>
    </source>
</evidence>
<reference evidence="1 2" key="1">
    <citation type="submission" date="2013-12" db="EMBL/GenBank/DDBJ databases">
        <title>A Varibaculum cambriense genome reconstructed from a premature infant gut community with otherwise low bacterial novelty that shifts toward anaerobic metabolism during the third week of life.</title>
        <authorList>
            <person name="Brown C.T."/>
            <person name="Sharon I."/>
            <person name="Thomas B.C."/>
            <person name="Castelle C.J."/>
            <person name="Morowitz M.J."/>
            <person name="Banfield J.F."/>
        </authorList>
    </citation>
    <scope>NUCLEOTIDE SEQUENCE [LARGE SCALE GENOMIC DNA]</scope>
    <source>
        <strain evidence="2">DORA_12</strain>
    </source>
</reference>
<accession>W1VRS0</accession>
<protein>
    <submittedName>
        <fullName evidence="1">Uncharacterized protein</fullName>
    </submittedName>
</protein>
<comment type="caution">
    <text evidence="1">The sequence shown here is derived from an EMBL/GenBank/DDBJ whole genome shotgun (WGS) entry which is preliminary data.</text>
</comment>
<gene>
    <name evidence="1" type="ORF">Q605_AUC00210G0002</name>
</gene>
<dbReference type="Proteomes" id="UP000018852">
    <property type="component" value="Unassembled WGS sequence"/>
</dbReference>
<feature type="non-terminal residue" evidence="1">
    <location>
        <position position="1"/>
    </location>
</feature>
<proteinExistence type="predicted"/>
<organism evidence="1 2">
    <name type="scientific">Actinomyces urogenitalis DORA_12</name>
    <dbReference type="NCBI Taxonomy" id="1403939"/>
    <lineage>
        <taxon>Bacteria</taxon>
        <taxon>Bacillati</taxon>
        <taxon>Actinomycetota</taxon>
        <taxon>Actinomycetes</taxon>
        <taxon>Actinomycetales</taxon>
        <taxon>Actinomycetaceae</taxon>
        <taxon>Actinomyces</taxon>
    </lineage>
</organism>
<evidence type="ECO:0000313" key="1">
    <source>
        <dbReference type="EMBL" id="ETJ06809.1"/>
    </source>
</evidence>
<dbReference type="EMBL" id="AZLV01000210">
    <property type="protein sequence ID" value="ETJ06809.1"/>
    <property type="molecule type" value="Genomic_DNA"/>
</dbReference>
<dbReference type="AlphaFoldDB" id="W1VRS0"/>